<dbReference type="Proteomes" id="UP000799753">
    <property type="component" value="Unassembled WGS sequence"/>
</dbReference>
<dbReference type="EMBL" id="MU006776">
    <property type="protein sequence ID" value="KAF2646745.1"/>
    <property type="molecule type" value="Genomic_DNA"/>
</dbReference>
<feature type="compositionally biased region" description="Basic and acidic residues" evidence="2">
    <location>
        <begin position="316"/>
        <end position="327"/>
    </location>
</feature>
<reference evidence="3" key="1">
    <citation type="journal article" date="2020" name="Stud. Mycol.">
        <title>101 Dothideomycetes genomes: a test case for predicting lifestyles and emergence of pathogens.</title>
        <authorList>
            <person name="Haridas S."/>
            <person name="Albert R."/>
            <person name="Binder M."/>
            <person name="Bloem J."/>
            <person name="Labutti K."/>
            <person name="Salamov A."/>
            <person name="Andreopoulos B."/>
            <person name="Baker S."/>
            <person name="Barry K."/>
            <person name="Bills G."/>
            <person name="Bluhm B."/>
            <person name="Cannon C."/>
            <person name="Castanera R."/>
            <person name="Culley D."/>
            <person name="Daum C."/>
            <person name="Ezra D."/>
            <person name="Gonzalez J."/>
            <person name="Henrissat B."/>
            <person name="Kuo A."/>
            <person name="Liang C."/>
            <person name="Lipzen A."/>
            <person name="Lutzoni F."/>
            <person name="Magnuson J."/>
            <person name="Mondo S."/>
            <person name="Nolan M."/>
            <person name="Ohm R."/>
            <person name="Pangilinan J."/>
            <person name="Park H.-J."/>
            <person name="Ramirez L."/>
            <person name="Alfaro M."/>
            <person name="Sun H."/>
            <person name="Tritt A."/>
            <person name="Yoshinaga Y."/>
            <person name="Zwiers L.-H."/>
            <person name="Turgeon B."/>
            <person name="Goodwin S."/>
            <person name="Spatafora J."/>
            <person name="Crous P."/>
            <person name="Grigoriev I."/>
        </authorList>
    </citation>
    <scope>NUCLEOTIDE SEQUENCE</scope>
    <source>
        <strain evidence="3">CBS 473.64</strain>
    </source>
</reference>
<protein>
    <submittedName>
        <fullName evidence="3">Uncharacterized protein</fullName>
    </submittedName>
</protein>
<dbReference type="AlphaFoldDB" id="A0A6A6SFP9"/>
<proteinExistence type="predicted"/>
<keyword evidence="1" id="KW-0175">Coiled coil</keyword>
<gene>
    <name evidence="3" type="ORF">P280DRAFT_503250</name>
</gene>
<feature type="region of interest" description="Disordered" evidence="2">
    <location>
        <begin position="268"/>
        <end position="338"/>
    </location>
</feature>
<feature type="coiled-coil region" evidence="1">
    <location>
        <begin position="450"/>
        <end position="477"/>
    </location>
</feature>
<evidence type="ECO:0000313" key="4">
    <source>
        <dbReference type="Proteomes" id="UP000799753"/>
    </source>
</evidence>
<feature type="compositionally biased region" description="Polar residues" evidence="2">
    <location>
        <begin position="209"/>
        <end position="222"/>
    </location>
</feature>
<name>A0A6A6SFP9_9PLEO</name>
<sequence length="510" mass="57819">MEVIPWTWSPSMHLTAENCTQIYDVIVPMKLSPYAVLYSGDDSSRRDAFQRLISTSGHIKQVEKLWTATLILGVERHFALDFKDLAKEYDCPIECFHAVATNTNCMCRRDTFHGLLDAIDNIRDTWGCDFWQKLARRGIYLPPVLTAGDLNFARGLLSCARCNTLEKFVSAMEPIVQDPLYSAYRQYEPAPGHRFVCRRDLVKMMKQMENINTPRNNRQLSESYAEGDSDIDYVGDDRAVIREGGSSVDSTTGGRDHVVVPEANPIIDHTEVPVKSSKISAGEHPPRRNVCGITRKRQRNESSSGQPQRFSVPRHHQYDSPRSRQDDTGPSTVTSLHNDRVEYTTADLGVFEVQKDLNAAVKAHKRAKQTLEEAQVELGKVRRFIASEILMLSETSKISVSDDKTLKRQLRDRIASTSVNIEDANEWSARILATNKFSRHFDRVRWDRTVAEDQSKLNDYNQALEKLTAAVSNADLAVAGLEATGSRWMELQSKWDDWVKGLAEWKPESP</sequence>
<accession>A0A6A6SFP9</accession>
<feature type="region of interest" description="Disordered" evidence="2">
    <location>
        <begin position="209"/>
        <end position="229"/>
    </location>
</feature>
<evidence type="ECO:0000256" key="2">
    <source>
        <dbReference type="SAM" id="MobiDB-lite"/>
    </source>
</evidence>
<evidence type="ECO:0000313" key="3">
    <source>
        <dbReference type="EMBL" id="KAF2646745.1"/>
    </source>
</evidence>
<keyword evidence="4" id="KW-1185">Reference proteome</keyword>
<evidence type="ECO:0000256" key="1">
    <source>
        <dbReference type="SAM" id="Coils"/>
    </source>
</evidence>
<organism evidence="3 4">
    <name type="scientific">Massarina eburnea CBS 473.64</name>
    <dbReference type="NCBI Taxonomy" id="1395130"/>
    <lineage>
        <taxon>Eukaryota</taxon>
        <taxon>Fungi</taxon>
        <taxon>Dikarya</taxon>
        <taxon>Ascomycota</taxon>
        <taxon>Pezizomycotina</taxon>
        <taxon>Dothideomycetes</taxon>
        <taxon>Pleosporomycetidae</taxon>
        <taxon>Pleosporales</taxon>
        <taxon>Massarineae</taxon>
        <taxon>Massarinaceae</taxon>
        <taxon>Massarina</taxon>
    </lineage>
</organism>